<keyword evidence="7" id="KW-1185">Reference proteome</keyword>
<evidence type="ECO:0000256" key="4">
    <source>
        <dbReference type="SAM" id="Phobius"/>
    </source>
</evidence>
<gene>
    <name evidence="6" type="ORF">M427DRAFT_127764</name>
</gene>
<evidence type="ECO:0000256" key="3">
    <source>
        <dbReference type="ARBA" id="ARBA00023002"/>
    </source>
</evidence>
<dbReference type="PANTHER" id="PTHR43656">
    <property type="entry name" value="BINDING OXIDOREDUCTASE, PUTATIVE (AFU_ORTHOLOGUE AFUA_2G08260)-RELATED"/>
    <property type="match status" value="1"/>
</dbReference>
<dbReference type="CDD" id="cd04733">
    <property type="entry name" value="OYE_like_2_FMN"/>
    <property type="match status" value="1"/>
</dbReference>
<feature type="domain" description="NADH:flavin oxidoreductase/NADH oxidase N-terminal" evidence="5">
    <location>
        <begin position="11"/>
        <end position="347"/>
    </location>
</feature>
<keyword evidence="4" id="KW-0472">Membrane</keyword>
<dbReference type="AlphaFoldDB" id="A0A139A103"/>
<dbReference type="Pfam" id="PF00724">
    <property type="entry name" value="Oxidored_FMN"/>
    <property type="match status" value="1"/>
</dbReference>
<protein>
    <submittedName>
        <fullName evidence="6">FMN-linked oxidoreductase</fullName>
    </submittedName>
</protein>
<organism evidence="6 7">
    <name type="scientific">Gonapodya prolifera (strain JEL478)</name>
    <name type="common">Monoblepharis prolifera</name>
    <dbReference type="NCBI Taxonomy" id="1344416"/>
    <lineage>
        <taxon>Eukaryota</taxon>
        <taxon>Fungi</taxon>
        <taxon>Fungi incertae sedis</taxon>
        <taxon>Chytridiomycota</taxon>
        <taxon>Chytridiomycota incertae sedis</taxon>
        <taxon>Monoblepharidomycetes</taxon>
        <taxon>Monoblepharidales</taxon>
        <taxon>Gonapodyaceae</taxon>
        <taxon>Gonapodya</taxon>
    </lineage>
</organism>
<dbReference type="EMBL" id="KQ965827">
    <property type="protein sequence ID" value="KXS10404.1"/>
    <property type="molecule type" value="Genomic_DNA"/>
</dbReference>
<keyword evidence="2" id="KW-0285">Flavoprotein</keyword>
<evidence type="ECO:0000313" key="6">
    <source>
        <dbReference type="EMBL" id="KXS10404.1"/>
    </source>
</evidence>
<dbReference type="GO" id="GO:0010181">
    <property type="term" value="F:FMN binding"/>
    <property type="evidence" value="ECO:0007669"/>
    <property type="project" value="InterPro"/>
</dbReference>
<name>A0A139A103_GONPJ</name>
<dbReference type="Gene3D" id="3.20.20.70">
    <property type="entry name" value="Aldolase class I"/>
    <property type="match status" value="1"/>
</dbReference>
<accession>A0A139A103</accession>
<dbReference type="InterPro" id="IPR051799">
    <property type="entry name" value="NADH_flavin_oxidoreductase"/>
</dbReference>
<dbReference type="OrthoDB" id="72788at2759"/>
<dbReference type="Proteomes" id="UP000070544">
    <property type="component" value="Unassembled WGS sequence"/>
</dbReference>
<keyword evidence="4" id="KW-1133">Transmembrane helix</keyword>
<proteinExistence type="inferred from homology"/>
<dbReference type="SUPFAM" id="SSF51395">
    <property type="entry name" value="FMN-linked oxidoreductases"/>
    <property type="match status" value="1"/>
</dbReference>
<keyword evidence="4" id="KW-0812">Transmembrane</keyword>
<reference evidence="6 7" key="1">
    <citation type="journal article" date="2015" name="Genome Biol. Evol.">
        <title>Phylogenomic analyses indicate that early fungi evolved digesting cell walls of algal ancestors of land plants.</title>
        <authorList>
            <person name="Chang Y."/>
            <person name="Wang S."/>
            <person name="Sekimoto S."/>
            <person name="Aerts A.L."/>
            <person name="Choi C."/>
            <person name="Clum A."/>
            <person name="LaButti K.M."/>
            <person name="Lindquist E.A."/>
            <person name="Yee Ngan C."/>
            <person name="Ohm R.A."/>
            <person name="Salamov A.A."/>
            <person name="Grigoriev I.V."/>
            <person name="Spatafora J.W."/>
            <person name="Berbee M.L."/>
        </authorList>
    </citation>
    <scope>NUCLEOTIDE SEQUENCE [LARGE SCALE GENOMIC DNA]</scope>
    <source>
        <strain evidence="6 7">JEL478</strain>
    </source>
</reference>
<dbReference type="PANTHER" id="PTHR43656:SF2">
    <property type="entry name" value="BINDING OXIDOREDUCTASE, PUTATIVE (AFU_ORTHOLOGUE AFUA_2G08260)-RELATED"/>
    <property type="match status" value="1"/>
</dbReference>
<sequence length="465" mass="51312">MSQQDIETLSAPLTLPCGVILKNRLGKAPLTELLADARTNLPNERHFNVYRRWARGGYGLIVTGNVQVDRKAMEASRNVAIERQDEKDMELYIRYAKAAKENGARALAQLNHAGRQTPRAVNPRPKAPSDVKLSLKGIPPALVSTPIAMTTEEVQQVRDRFIAAAGFCQKAGFDGVQIHAAHGYLISQFLNPHVNVSRTDQYGGPLENRMQLLKEIVEGVRSLCGPGFIVSVKLNSSDFQKHGASEQDNILVLEMLEQSLCDFVEVSGGSYEAPALLGHVKKESTKKREAYFLDFASEARKTVKKMPLMITGGFRTRSVMAEAIRSGDADLIGLGRPVCLHPEIAVALLSNPYKTFTVPSPKIDWDQVRTETPMIGNGESLWYSAQIHRLADGMEPDEEMAPIYFTMVWAPRQLVYEPATFFPTNVVWALAWPVKKAHHVFRLTLAAGVVAAATATGILVSRNRA</sequence>
<evidence type="ECO:0000256" key="2">
    <source>
        <dbReference type="ARBA" id="ARBA00022630"/>
    </source>
</evidence>
<evidence type="ECO:0000256" key="1">
    <source>
        <dbReference type="ARBA" id="ARBA00005979"/>
    </source>
</evidence>
<dbReference type="STRING" id="1344416.A0A139A103"/>
<dbReference type="InterPro" id="IPR001155">
    <property type="entry name" value="OxRdtase_FMN_N"/>
</dbReference>
<dbReference type="InterPro" id="IPR013785">
    <property type="entry name" value="Aldolase_TIM"/>
</dbReference>
<keyword evidence="3" id="KW-0560">Oxidoreductase</keyword>
<evidence type="ECO:0000313" key="7">
    <source>
        <dbReference type="Proteomes" id="UP000070544"/>
    </source>
</evidence>
<evidence type="ECO:0000259" key="5">
    <source>
        <dbReference type="Pfam" id="PF00724"/>
    </source>
</evidence>
<feature type="transmembrane region" description="Helical" evidence="4">
    <location>
        <begin position="440"/>
        <end position="460"/>
    </location>
</feature>
<comment type="similarity">
    <text evidence="1">Belongs to the NADH:flavin oxidoreductase/NADH oxidase family.</text>
</comment>
<dbReference type="OMA" id="CIGIKFN"/>
<dbReference type="GO" id="GO:0016491">
    <property type="term" value="F:oxidoreductase activity"/>
    <property type="evidence" value="ECO:0007669"/>
    <property type="project" value="UniProtKB-KW"/>
</dbReference>